<dbReference type="EMBL" id="UFAJ01000184">
    <property type="protein sequence ID" value="SSD59675.1"/>
    <property type="molecule type" value="Genomic_DNA"/>
</dbReference>
<dbReference type="PANTHER" id="PTHR12497:SF0">
    <property type="entry name" value="TAFAZZIN"/>
    <property type="match status" value="1"/>
</dbReference>
<dbReference type="Proteomes" id="UP000262825">
    <property type="component" value="Unassembled WGS sequence"/>
</dbReference>
<evidence type="ECO:0000256" key="1">
    <source>
        <dbReference type="ARBA" id="ARBA00004137"/>
    </source>
</evidence>
<name>A0A376B4Q8_9ASCO</name>
<evidence type="ECO:0000256" key="5">
    <source>
        <dbReference type="ARBA" id="ARBA00022792"/>
    </source>
</evidence>
<dbReference type="SMART" id="SM00563">
    <property type="entry name" value="PlsC"/>
    <property type="match status" value="1"/>
</dbReference>
<comment type="catalytic activity">
    <reaction evidence="11">
        <text>1'-[1,2-diacyl-sn-glycero-3-phospho],3'-[1-acyl-sn-glycero-3-phospho]-glycerol + a 1,2-diacyl-sn-glycero-3-phosphocholine = a cardiolipin + a 1-acyl-sn-glycero-3-phosphocholine</text>
        <dbReference type="Rhea" id="RHEA:33731"/>
        <dbReference type="ChEBI" id="CHEBI:57643"/>
        <dbReference type="ChEBI" id="CHEBI:58168"/>
        <dbReference type="ChEBI" id="CHEBI:62237"/>
        <dbReference type="ChEBI" id="CHEBI:64743"/>
    </reaction>
    <physiologicalReaction direction="left-to-right" evidence="11">
        <dbReference type="Rhea" id="RHEA:33732"/>
    </physiologicalReaction>
    <physiologicalReaction direction="right-to-left" evidence="11">
        <dbReference type="Rhea" id="RHEA:33733"/>
    </physiologicalReaction>
</comment>
<keyword evidence="3 14" id="KW-0808">Transferase</keyword>
<dbReference type="GO" id="GO:0005743">
    <property type="term" value="C:mitochondrial inner membrane"/>
    <property type="evidence" value="ECO:0007669"/>
    <property type="project" value="UniProtKB-SubCell"/>
</dbReference>
<keyword evidence="5" id="KW-0999">Mitochondrion inner membrane</keyword>
<keyword evidence="8" id="KW-0472">Membrane</keyword>
<proteinExistence type="inferred from homology"/>
<evidence type="ECO:0000256" key="8">
    <source>
        <dbReference type="ARBA" id="ARBA00023136"/>
    </source>
</evidence>
<evidence type="ECO:0000256" key="4">
    <source>
        <dbReference type="ARBA" id="ARBA00022787"/>
    </source>
</evidence>
<dbReference type="GO" id="GO:0007007">
    <property type="term" value="P:inner mitochondrial membrane organization"/>
    <property type="evidence" value="ECO:0007669"/>
    <property type="project" value="TreeGrafter"/>
</dbReference>
<protein>
    <recommendedName>
        <fullName evidence="12">Tafazzin family protein</fullName>
    </recommendedName>
</protein>
<accession>A0A376B4Q8</accession>
<sequence length="387" mass="44675">MSYPDVLYRGEAFLAQYPRDSKLWEWASKATSLAVIASSKLFINLFYNPKLYHIERLENAMDNAIKENRGLMTVMNHMSVVDDPFVWGVLPFRLFNKMESFRWCLGASNICFQNKIFATFFSMGQVLGTGRFGKGPFQGSIDAAIRLLSPDDTMDLEYIPKSYENSSSNVKTTNNINTLFRKHINPVLRDKPSWVHVYPEGFVLQLQPPFNNSMRYFKWGITRLILESTKPPIIVPMFSTGFEKIAPESAANTIIERYLPRNFGAEIKVTIGQPINDEIIDAYRNEWKSLCDKYSDPKAPTDLSDELKYGKEAQDLRGRLAAELRRSLANIRHNECGFPEEDPRFKSPEWWKKYTATEGASDPEVQFIGENWAIRRLQKFLNEDEKK</sequence>
<dbReference type="GO" id="GO:0005741">
    <property type="term" value="C:mitochondrial outer membrane"/>
    <property type="evidence" value="ECO:0007669"/>
    <property type="project" value="UniProtKB-SubCell"/>
</dbReference>
<comment type="similarity">
    <text evidence="2 12">Belongs to the taffazin family.</text>
</comment>
<evidence type="ECO:0000256" key="11">
    <source>
        <dbReference type="ARBA" id="ARBA00047906"/>
    </source>
</evidence>
<evidence type="ECO:0000256" key="7">
    <source>
        <dbReference type="ARBA" id="ARBA00023128"/>
    </source>
</evidence>
<evidence type="ECO:0000256" key="10">
    <source>
        <dbReference type="ARBA" id="ARBA00024323"/>
    </source>
</evidence>
<dbReference type="GO" id="GO:0047184">
    <property type="term" value="F:1-acylglycerophosphocholine O-acyltransferase activity"/>
    <property type="evidence" value="ECO:0007669"/>
    <property type="project" value="TreeGrafter"/>
</dbReference>
<feature type="domain" description="Phospholipid/glycerol acyltransferase" evidence="13">
    <location>
        <begin position="71"/>
        <end position="242"/>
    </location>
</feature>
<dbReference type="PANTHER" id="PTHR12497">
    <property type="entry name" value="TAZ PROTEIN TAFAZZIN"/>
    <property type="match status" value="1"/>
</dbReference>
<dbReference type="InterPro" id="IPR000872">
    <property type="entry name" value="Tafazzin"/>
</dbReference>
<evidence type="ECO:0000313" key="15">
    <source>
        <dbReference type="Proteomes" id="UP000262825"/>
    </source>
</evidence>
<gene>
    <name evidence="14" type="ORF">SCODWIG_01436</name>
</gene>
<dbReference type="PRINTS" id="PR00979">
    <property type="entry name" value="TAFAZZIN"/>
</dbReference>
<dbReference type="VEuPathDB" id="FungiDB:SCODWIG_01436"/>
<dbReference type="GO" id="GO:0035965">
    <property type="term" value="P:cardiolipin acyl-chain remodeling"/>
    <property type="evidence" value="ECO:0007669"/>
    <property type="project" value="TreeGrafter"/>
</dbReference>
<keyword evidence="9 14" id="KW-0012">Acyltransferase</keyword>
<dbReference type="InterPro" id="IPR002123">
    <property type="entry name" value="Plipid/glycerol_acylTrfase"/>
</dbReference>
<evidence type="ECO:0000256" key="9">
    <source>
        <dbReference type="ARBA" id="ARBA00023315"/>
    </source>
</evidence>
<evidence type="ECO:0000256" key="6">
    <source>
        <dbReference type="ARBA" id="ARBA00023098"/>
    </source>
</evidence>
<keyword evidence="7" id="KW-0496">Mitochondrion</keyword>
<evidence type="ECO:0000259" key="13">
    <source>
        <dbReference type="SMART" id="SM00563"/>
    </source>
</evidence>
<reference evidence="15" key="1">
    <citation type="submission" date="2018-06" db="EMBL/GenBank/DDBJ databases">
        <authorList>
            <person name="Guldener U."/>
        </authorList>
    </citation>
    <scope>NUCLEOTIDE SEQUENCE [LARGE SCALE GENOMIC DNA]</scope>
    <source>
        <strain evidence="15">UTAD17</strain>
    </source>
</reference>
<evidence type="ECO:0000256" key="3">
    <source>
        <dbReference type="ARBA" id="ARBA00022679"/>
    </source>
</evidence>
<organism evidence="14 15">
    <name type="scientific">Saccharomycodes ludwigii</name>
    <dbReference type="NCBI Taxonomy" id="36035"/>
    <lineage>
        <taxon>Eukaryota</taxon>
        <taxon>Fungi</taxon>
        <taxon>Dikarya</taxon>
        <taxon>Ascomycota</taxon>
        <taxon>Saccharomycotina</taxon>
        <taxon>Saccharomycetes</taxon>
        <taxon>Saccharomycodales</taxon>
        <taxon>Saccharomycodaceae</taxon>
        <taxon>Saccharomycodes</taxon>
    </lineage>
</organism>
<comment type="subcellular location">
    <subcellularLocation>
        <location evidence="1">Mitochondrion inner membrane</location>
        <topology evidence="1">Peripheral membrane protein</topology>
        <orientation evidence="1">Intermembrane side</orientation>
    </subcellularLocation>
    <subcellularLocation>
        <location evidence="10">Mitochondrion outer membrane</location>
        <topology evidence="10">Peripheral membrane protein</topology>
        <orientation evidence="10">Intermembrane side</orientation>
    </subcellularLocation>
</comment>
<evidence type="ECO:0000256" key="12">
    <source>
        <dbReference type="RuleBase" id="RU365062"/>
    </source>
</evidence>
<dbReference type="AlphaFoldDB" id="A0A376B4Q8"/>
<keyword evidence="6" id="KW-0443">Lipid metabolism</keyword>
<evidence type="ECO:0000313" key="14">
    <source>
        <dbReference type="EMBL" id="SSD59675.1"/>
    </source>
</evidence>
<keyword evidence="15" id="KW-1185">Reference proteome</keyword>
<evidence type="ECO:0000256" key="2">
    <source>
        <dbReference type="ARBA" id="ARBA00010524"/>
    </source>
</evidence>
<keyword evidence="4" id="KW-1000">Mitochondrion outer membrane</keyword>
<dbReference type="OrthoDB" id="193467at2759"/>
<dbReference type="Pfam" id="PF01553">
    <property type="entry name" value="Acyltransferase"/>
    <property type="match status" value="1"/>
</dbReference>